<dbReference type="SUPFAM" id="SSF48334">
    <property type="entry name" value="DNA repair protein MutS, domain III"/>
    <property type="match status" value="1"/>
</dbReference>
<keyword evidence="4 9" id="KW-0227">DNA damage</keyword>
<dbReference type="HAMAP" id="MF_00096">
    <property type="entry name" value="MutS"/>
    <property type="match status" value="1"/>
</dbReference>
<dbReference type="InterPro" id="IPR036678">
    <property type="entry name" value="MutS_con_dom_sf"/>
</dbReference>
<dbReference type="Gene3D" id="3.30.420.110">
    <property type="entry name" value="MutS, connector domain"/>
    <property type="match status" value="1"/>
</dbReference>
<dbReference type="InterPro" id="IPR027417">
    <property type="entry name" value="P-loop_NTPase"/>
</dbReference>
<dbReference type="Proteomes" id="UP000019050">
    <property type="component" value="Unassembled WGS sequence"/>
</dbReference>
<keyword evidence="3 9" id="KW-0547">Nucleotide-binding</keyword>
<proteinExistence type="inferred from homology"/>
<dbReference type="SMART" id="SM00534">
    <property type="entry name" value="MUTSac"/>
    <property type="match status" value="1"/>
</dbReference>
<evidence type="ECO:0000256" key="7">
    <source>
        <dbReference type="ARBA" id="ARBA00023204"/>
    </source>
</evidence>
<evidence type="ECO:0000256" key="5">
    <source>
        <dbReference type="ARBA" id="ARBA00022840"/>
    </source>
</evidence>
<dbReference type="GeneID" id="84817817"/>
<keyword evidence="5 9" id="KW-0067">ATP-binding</keyword>
<dbReference type="PROSITE" id="PS00486">
    <property type="entry name" value="DNA_MISMATCH_REPAIR_2"/>
    <property type="match status" value="1"/>
</dbReference>
<evidence type="ECO:0000313" key="13">
    <source>
        <dbReference type="Proteomes" id="UP000019050"/>
    </source>
</evidence>
<dbReference type="NCBIfam" id="TIGR01070">
    <property type="entry name" value="mutS1"/>
    <property type="match status" value="1"/>
</dbReference>
<dbReference type="PANTHER" id="PTHR11361:SF34">
    <property type="entry name" value="DNA MISMATCH REPAIR PROTEIN MSH1, MITOCHONDRIAL"/>
    <property type="match status" value="1"/>
</dbReference>
<reference evidence="12" key="1">
    <citation type="submission" date="2013-06" db="EMBL/GenBank/DDBJ databases">
        <authorList>
            <person name="Weinstock G."/>
            <person name="Sodergren E."/>
            <person name="Clifton S."/>
            <person name="Fulton L."/>
            <person name="Fulton B."/>
            <person name="Courtney L."/>
            <person name="Fronick C."/>
            <person name="Harrison M."/>
            <person name="Strong C."/>
            <person name="Farmer C."/>
            <person name="Delahaunty K."/>
            <person name="Markovic C."/>
            <person name="Hall O."/>
            <person name="Minx P."/>
            <person name="Tomlinson C."/>
            <person name="Mitreva M."/>
            <person name="Nelson J."/>
            <person name="Hou S."/>
            <person name="Wollam A."/>
            <person name="Pepin K.H."/>
            <person name="Johnson M."/>
            <person name="Bhonagiri V."/>
            <person name="Nash W.E."/>
            <person name="Warren W."/>
            <person name="Chinwalla A."/>
            <person name="Mardis E.R."/>
            <person name="Wilson R.K."/>
        </authorList>
    </citation>
    <scope>NUCLEOTIDE SEQUENCE [LARGE SCALE GENOMIC DNA]</scope>
    <source>
        <strain evidence="12">ATCC 49176</strain>
    </source>
</reference>
<organism evidence="12 13">
    <name type="scientific">Abiotrophia defectiva ATCC 49176</name>
    <dbReference type="NCBI Taxonomy" id="592010"/>
    <lineage>
        <taxon>Bacteria</taxon>
        <taxon>Bacillati</taxon>
        <taxon>Bacillota</taxon>
        <taxon>Bacilli</taxon>
        <taxon>Lactobacillales</taxon>
        <taxon>Aerococcaceae</taxon>
        <taxon>Abiotrophia</taxon>
    </lineage>
</organism>
<keyword evidence="13" id="KW-1185">Reference proteome</keyword>
<dbReference type="GO" id="GO:0030983">
    <property type="term" value="F:mismatched DNA binding"/>
    <property type="evidence" value="ECO:0007669"/>
    <property type="project" value="InterPro"/>
</dbReference>
<gene>
    <name evidence="9" type="primary">mutS</name>
    <name evidence="12" type="ORF">GCWU000182_001310</name>
</gene>
<keyword evidence="6 9" id="KW-0238">DNA-binding</keyword>
<dbReference type="Pfam" id="PF01624">
    <property type="entry name" value="MutS_I"/>
    <property type="match status" value="1"/>
</dbReference>
<dbReference type="NCBIfam" id="NF003810">
    <property type="entry name" value="PRK05399.1"/>
    <property type="match status" value="1"/>
</dbReference>
<evidence type="ECO:0000313" key="12">
    <source>
        <dbReference type="EMBL" id="ESK65149.1"/>
    </source>
</evidence>
<evidence type="ECO:0000256" key="4">
    <source>
        <dbReference type="ARBA" id="ARBA00022763"/>
    </source>
</evidence>
<evidence type="ECO:0000256" key="2">
    <source>
        <dbReference type="ARBA" id="ARBA00021982"/>
    </source>
</evidence>
<dbReference type="STRING" id="592010.GCWU000182_001310"/>
<feature type="binding site" evidence="9">
    <location>
        <begin position="609"/>
        <end position="616"/>
    </location>
    <ligand>
        <name>ATP</name>
        <dbReference type="ChEBI" id="CHEBI:30616"/>
    </ligand>
</feature>
<accession>W1Q5M3</accession>
<dbReference type="Gene3D" id="3.40.1170.10">
    <property type="entry name" value="DNA repair protein MutS, domain I"/>
    <property type="match status" value="1"/>
</dbReference>
<dbReference type="AlphaFoldDB" id="W1Q5M3"/>
<dbReference type="HOGENOM" id="CLU_002472_1_3_9"/>
<dbReference type="InterPro" id="IPR000432">
    <property type="entry name" value="DNA_mismatch_repair_MutS_C"/>
</dbReference>
<dbReference type="FunFam" id="3.40.1170.10:FF:000001">
    <property type="entry name" value="DNA mismatch repair protein MutS"/>
    <property type="match status" value="1"/>
</dbReference>
<keyword evidence="7 9" id="KW-0234">DNA repair</keyword>
<dbReference type="SUPFAM" id="SSF55271">
    <property type="entry name" value="DNA repair protein MutS, domain I"/>
    <property type="match status" value="1"/>
</dbReference>
<comment type="function">
    <text evidence="8 9">This protein is involved in the repair of mismatches in DNA. It is possible that it carries out the mismatch recognition step. This protein has a weak ATPase activity.</text>
</comment>
<dbReference type="SUPFAM" id="SSF52540">
    <property type="entry name" value="P-loop containing nucleoside triphosphate hydrolases"/>
    <property type="match status" value="1"/>
</dbReference>
<evidence type="ECO:0000256" key="3">
    <source>
        <dbReference type="ARBA" id="ARBA00022741"/>
    </source>
</evidence>
<dbReference type="InterPro" id="IPR005748">
    <property type="entry name" value="DNA_mismatch_repair_MutS"/>
</dbReference>
<dbReference type="Pfam" id="PF05190">
    <property type="entry name" value="MutS_IV"/>
    <property type="match status" value="1"/>
</dbReference>
<protein>
    <recommendedName>
        <fullName evidence="2 9">DNA mismatch repair protein MutS</fullName>
    </recommendedName>
</protein>
<dbReference type="Pfam" id="PF05192">
    <property type="entry name" value="MutS_III"/>
    <property type="match status" value="1"/>
</dbReference>
<dbReference type="InterPro" id="IPR016151">
    <property type="entry name" value="DNA_mismatch_repair_MutS_N"/>
</dbReference>
<dbReference type="GO" id="GO:0006298">
    <property type="term" value="P:mismatch repair"/>
    <property type="evidence" value="ECO:0007669"/>
    <property type="project" value="UniProtKB-UniRule"/>
</dbReference>
<dbReference type="PANTHER" id="PTHR11361">
    <property type="entry name" value="DNA MISMATCH REPAIR PROTEIN MUTS FAMILY MEMBER"/>
    <property type="match status" value="1"/>
</dbReference>
<comment type="caution">
    <text evidence="12">The sequence shown here is derived from an EMBL/GenBank/DDBJ whole genome shotgun (WGS) entry which is preliminary data.</text>
</comment>
<evidence type="ECO:0000256" key="9">
    <source>
        <dbReference type="HAMAP-Rule" id="MF_00096"/>
    </source>
</evidence>
<dbReference type="Gene3D" id="1.10.1420.10">
    <property type="match status" value="2"/>
</dbReference>
<dbReference type="InterPro" id="IPR007695">
    <property type="entry name" value="DNA_mismatch_repair_MutS-lik_N"/>
</dbReference>
<dbReference type="InterPro" id="IPR045076">
    <property type="entry name" value="MutS"/>
</dbReference>
<dbReference type="FunFam" id="3.40.50.300:FF:000870">
    <property type="entry name" value="MutS protein homolog 4"/>
    <property type="match status" value="1"/>
</dbReference>
<dbReference type="InterPro" id="IPR007861">
    <property type="entry name" value="DNA_mismatch_repair_MutS_clamp"/>
</dbReference>
<evidence type="ECO:0000256" key="10">
    <source>
        <dbReference type="RuleBase" id="RU003756"/>
    </source>
</evidence>
<dbReference type="Pfam" id="PF05188">
    <property type="entry name" value="MutS_II"/>
    <property type="match status" value="1"/>
</dbReference>
<evidence type="ECO:0000259" key="11">
    <source>
        <dbReference type="PROSITE" id="PS00486"/>
    </source>
</evidence>
<sequence length="860" mass="96807">MAAEAKMTPMMAQYHEIKAQYPDAFLFYRLGDFYEMFFDDALKAAKILEITLTSRNKKADNPIPMCGVPYHSAKDYIKRLIESGNKVAICEQVEDPKLTKGMVKREVVQVITPGTLIEEEALEVKENNYLVALRQEGQTFYLAAIDVSTGEIKVTQTPRPAQLFSELYALKPSEMVVDSSLDTEVKDQINQQLAIYLSSFDLTDQTEVGTQWVLDQASPQEASLLNLLLAYLYSIQKQALGHLQPVVRYALADYLQMNHFAKSQLELTKSLRTGRKKGSLLWLIDHTKTAMGGRMLHQWLEKPLIDEGILRQRHQQVAQLMSAYFERLDLIAAFETVYDLERLVTRISLGTAHARDVDHLRQSLGQIPHINRILDGLNASQNQVLFEGLPDFQELYQLIDTVLADEPPISVTEGNIIRSGYHEELDQYRDALANGHQWLAELQQRERDRTGLKTLKVGYNKVFGYYIEMSRLQSANFDDPRYIRKQTLSNAERFITEELKQLETTILGAQEKATQLEYQLFTELRQAIAAYTGQLQTLASQIASLDVLANFASLSEREDYCQPELVAEAKSFQLEASRHPALEKLIGKAAFVPNDFVLLPDQPLLLLTGPNMSGKSTYMRQIAFCVILNQIGCFVPAKSAKLPIVDKIFTRIGASDDISSGQSTFMVEMMETNVALREATPRSLLLFDEIGRGTATFDGMALAEAILYYLAQEVQAATVFSTHYHELTDLSTKLPVLRNIHVGATEQKGQVVFLHKILEGAADKSYGIHVAKLAGLPQSLLVQSQEVLQELESNSQWLRRQEPESDGQLSLFDLPATKPSPKVLREDQEQVLKQLAALDINQLTPLQALEGLAAMQDQLK</sequence>
<comment type="similarity">
    <text evidence="1 9 10">Belongs to the DNA mismatch repair MutS family.</text>
</comment>
<name>W1Q5M3_ABIDE</name>
<evidence type="ECO:0000256" key="1">
    <source>
        <dbReference type="ARBA" id="ARBA00006271"/>
    </source>
</evidence>
<dbReference type="Gene3D" id="3.40.50.300">
    <property type="entry name" value="P-loop containing nucleotide triphosphate hydrolases"/>
    <property type="match status" value="1"/>
</dbReference>
<evidence type="ECO:0000256" key="6">
    <source>
        <dbReference type="ARBA" id="ARBA00023125"/>
    </source>
</evidence>
<dbReference type="GO" id="GO:0140664">
    <property type="term" value="F:ATP-dependent DNA damage sensor activity"/>
    <property type="evidence" value="ECO:0007669"/>
    <property type="project" value="InterPro"/>
</dbReference>
<dbReference type="GO" id="GO:0005829">
    <property type="term" value="C:cytosol"/>
    <property type="evidence" value="ECO:0007669"/>
    <property type="project" value="TreeGrafter"/>
</dbReference>
<dbReference type="InterPro" id="IPR007860">
    <property type="entry name" value="DNA_mmatch_repair_MutS_con_dom"/>
</dbReference>
<dbReference type="eggNOG" id="COG0249">
    <property type="taxonomic scope" value="Bacteria"/>
</dbReference>
<dbReference type="InterPro" id="IPR036187">
    <property type="entry name" value="DNA_mismatch_repair_MutS_sf"/>
</dbReference>
<dbReference type="SMART" id="SM00533">
    <property type="entry name" value="MUTSd"/>
    <property type="match status" value="1"/>
</dbReference>
<dbReference type="RefSeq" id="WP_023391952.1">
    <property type="nucleotide sequence ID" value="NZ_KI535340.1"/>
</dbReference>
<dbReference type="GO" id="GO:0005524">
    <property type="term" value="F:ATP binding"/>
    <property type="evidence" value="ECO:0007669"/>
    <property type="project" value="UniProtKB-UniRule"/>
</dbReference>
<dbReference type="FunFam" id="1.10.1420.10:FF:000001">
    <property type="entry name" value="DNA mismatch repair protein MutS"/>
    <property type="match status" value="1"/>
</dbReference>
<feature type="domain" description="DNA mismatch repair proteins mutS family" evidence="11">
    <location>
        <begin position="683"/>
        <end position="699"/>
    </location>
</feature>
<dbReference type="Pfam" id="PF00488">
    <property type="entry name" value="MutS_V"/>
    <property type="match status" value="1"/>
</dbReference>
<evidence type="ECO:0000256" key="8">
    <source>
        <dbReference type="ARBA" id="ARBA00024647"/>
    </source>
</evidence>
<dbReference type="SUPFAM" id="SSF53150">
    <property type="entry name" value="DNA repair protein MutS, domain II"/>
    <property type="match status" value="1"/>
</dbReference>
<dbReference type="GO" id="GO:0003684">
    <property type="term" value="F:damaged DNA binding"/>
    <property type="evidence" value="ECO:0007669"/>
    <property type="project" value="UniProtKB-UniRule"/>
</dbReference>
<dbReference type="InterPro" id="IPR017261">
    <property type="entry name" value="DNA_mismatch_repair_MutS/MSH"/>
</dbReference>
<dbReference type="InterPro" id="IPR007696">
    <property type="entry name" value="DNA_mismatch_repair_MutS_core"/>
</dbReference>
<dbReference type="EMBL" id="ACIN03000013">
    <property type="protein sequence ID" value="ESK65149.1"/>
    <property type="molecule type" value="Genomic_DNA"/>
</dbReference>
<dbReference type="PIRSF" id="PIRSF037677">
    <property type="entry name" value="DNA_mis_repair_Msh6"/>
    <property type="match status" value="1"/>
</dbReference>